<keyword evidence="6 9" id="KW-0472">Membrane</keyword>
<feature type="transmembrane region" description="Helical" evidence="9">
    <location>
        <begin position="42"/>
        <end position="64"/>
    </location>
</feature>
<dbReference type="SUPFAM" id="SSF111352">
    <property type="entry name" value="Ammonium transporter"/>
    <property type="match status" value="1"/>
</dbReference>
<evidence type="ECO:0000256" key="8">
    <source>
        <dbReference type="ARBA" id="ARBA00050025"/>
    </source>
</evidence>
<evidence type="ECO:0000256" key="5">
    <source>
        <dbReference type="ARBA" id="ARBA00022989"/>
    </source>
</evidence>
<sequence>MNFNSGDTAWVLIAGALVIFMTPGLAFFYGGMVRSKNVLAMLMQNFVVMGIVSVLWVFVTYSLAFGVDLGGFGVIGTLHFFGLGHITQAVPGYSGPLTQHIPPLVFVIFQMSFAIITPAIITGSSADRLAFGPFVVFIILWSILVYAPVAHWVFSPNGWLFKLKVEDFAGGNVVEINSGAAGVALAIVIGKRRGWPHKPMAPHSVPLALLGGGILWFGWFGFNAGSALAANTLAAHAFINTNTAGACGMLSWLVFERLRGGKSTTLGAVSGAVAGLVAITPSCGFVDIFGASAIGLIAGLVCAYAITLKFKAGVDDALDVGGVHLVGGIVGTLLIGVVGTSAVSGINGILYGGSALLLLHQLIAVLACGLYSFSMTWLIAKTIDKTMGLRISQEQENEGMDTSLHAESAYEFGSSILEAFK</sequence>
<dbReference type="InterPro" id="IPR029020">
    <property type="entry name" value="Ammonium/urea_transptr"/>
</dbReference>
<dbReference type="InterPro" id="IPR018047">
    <property type="entry name" value="Ammonium_transpt_CS"/>
</dbReference>
<evidence type="ECO:0000256" key="3">
    <source>
        <dbReference type="ARBA" id="ARBA00022448"/>
    </source>
</evidence>
<protein>
    <recommendedName>
        <fullName evidence="8 9">Ammonium transporter</fullName>
    </recommendedName>
</protein>
<evidence type="ECO:0000256" key="7">
    <source>
        <dbReference type="ARBA" id="ARBA00023177"/>
    </source>
</evidence>
<dbReference type="Gene3D" id="1.10.3430.10">
    <property type="entry name" value="Ammonium transporter AmtB like domains"/>
    <property type="match status" value="1"/>
</dbReference>
<comment type="subcellular location">
    <subcellularLocation>
        <location evidence="9">Cell membrane</location>
        <topology evidence="9">Multi-pass membrane protein</topology>
    </subcellularLocation>
    <subcellularLocation>
        <location evidence="1">Membrane</location>
        <topology evidence="1">Multi-pass membrane protein</topology>
    </subcellularLocation>
</comment>
<proteinExistence type="inferred from homology"/>
<organism evidence="11 12">
    <name type="scientific">Acidithrix ferrooxidans</name>
    <dbReference type="NCBI Taxonomy" id="1280514"/>
    <lineage>
        <taxon>Bacteria</taxon>
        <taxon>Bacillati</taxon>
        <taxon>Actinomycetota</taxon>
        <taxon>Acidimicrobiia</taxon>
        <taxon>Acidimicrobiales</taxon>
        <taxon>Acidimicrobiaceae</taxon>
        <taxon>Acidithrix</taxon>
    </lineage>
</organism>
<accession>A0A0D8HJ04</accession>
<feature type="transmembrane region" description="Helical" evidence="9">
    <location>
        <begin position="201"/>
        <end position="222"/>
    </location>
</feature>
<evidence type="ECO:0000313" key="11">
    <source>
        <dbReference type="EMBL" id="KJF17839.1"/>
    </source>
</evidence>
<comment type="similarity">
    <text evidence="2 9">Belongs to the ammonia transporter channel (TC 1.A.11.2) family.</text>
</comment>
<feature type="transmembrane region" description="Helical" evidence="9">
    <location>
        <begin position="129"/>
        <end position="149"/>
    </location>
</feature>
<evidence type="ECO:0000256" key="2">
    <source>
        <dbReference type="ARBA" id="ARBA00005887"/>
    </source>
</evidence>
<keyword evidence="5 9" id="KW-1133">Transmembrane helix</keyword>
<dbReference type="Proteomes" id="UP000032360">
    <property type="component" value="Unassembled WGS sequence"/>
</dbReference>
<keyword evidence="3 9" id="KW-0813">Transport</keyword>
<evidence type="ECO:0000259" key="10">
    <source>
        <dbReference type="Pfam" id="PF00909"/>
    </source>
</evidence>
<dbReference type="STRING" id="1280514.AXFE_13360"/>
<feature type="transmembrane region" description="Helical" evidence="9">
    <location>
        <begin position="358"/>
        <end position="380"/>
    </location>
</feature>
<keyword evidence="7 9" id="KW-0924">Ammonia transport</keyword>
<dbReference type="EMBL" id="JXYS01000029">
    <property type="protein sequence ID" value="KJF17839.1"/>
    <property type="molecule type" value="Genomic_DNA"/>
</dbReference>
<dbReference type="Pfam" id="PF00909">
    <property type="entry name" value="Ammonium_transp"/>
    <property type="match status" value="1"/>
</dbReference>
<feature type="transmembrane region" description="Helical" evidence="9">
    <location>
        <begin position="288"/>
        <end position="308"/>
    </location>
</feature>
<evidence type="ECO:0000256" key="9">
    <source>
        <dbReference type="RuleBase" id="RU362002"/>
    </source>
</evidence>
<feature type="domain" description="Ammonium transporter AmtB-like" evidence="10">
    <location>
        <begin position="9"/>
        <end position="410"/>
    </location>
</feature>
<feature type="transmembrane region" description="Helical" evidence="9">
    <location>
        <begin position="12"/>
        <end position="30"/>
    </location>
</feature>
<name>A0A0D8HJ04_9ACTN</name>
<feature type="transmembrane region" description="Helical" evidence="9">
    <location>
        <begin position="169"/>
        <end position="189"/>
    </location>
</feature>
<dbReference type="InterPro" id="IPR001905">
    <property type="entry name" value="Ammonium_transpt"/>
</dbReference>
<evidence type="ECO:0000313" key="12">
    <source>
        <dbReference type="Proteomes" id="UP000032360"/>
    </source>
</evidence>
<comment type="caution">
    <text evidence="11">The sequence shown here is derived from an EMBL/GenBank/DDBJ whole genome shotgun (WGS) entry which is preliminary data.</text>
</comment>
<gene>
    <name evidence="11" type="primary">nrgA2</name>
    <name evidence="11" type="ORF">AXFE_13360</name>
</gene>
<dbReference type="PROSITE" id="PS01219">
    <property type="entry name" value="AMMONIUM_TRANSP"/>
    <property type="match status" value="1"/>
</dbReference>
<evidence type="ECO:0000256" key="6">
    <source>
        <dbReference type="ARBA" id="ARBA00023136"/>
    </source>
</evidence>
<dbReference type="PANTHER" id="PTHR43029">
    <property type="entry name" value="AMMONIUM TRANSPORTER MEP2"/>
    <property type="match status" value="1"/>
</dbReference>
<dbReference type="AlphaFoldDB" id="A0A0D8HJ04"/>
<feature type="transmembrane region" description="Helical" evidence="9">
    <location>
        <begin position="101"/>
        <end position="122"/>
    </location>
</feature>
<evidence type="ECO:0000256" key="1">
    <source>
        <dbReference type="ARBA" id="ARBA00004141"/>
    </source>
</evidence>
<feature type="transmembrane region" description="Helical" evidence="9">
    <location>
        <begin position="234"/>
        <end position="255"/>
    </location>
</feature>
<dbReference type="PANTHER" id="PTHR43029:SF10">
    <property type="entry name" value="AMMONIUM TRANSPORTER MEP2"/>
    <property type="match status" value="1"/>
</dbReference>
<reference evidence="11 12" key="1">
    <citation type="submission" date="2015-01" db="EMBL/GenBank/DDBJ databases">
        <title>Draft genome of the acidophilic iron oxidizer Acidithrix ferrooxidans strain Py-F3.</title>
        <authorList>
            <person name="Poehlein A."/>
            <person name="Eisen S."/>
            <person name="Schloemann M."/>
            <person name="Johnson B.D."/>
            <person name="Daniel R."/>
            <person name="Muehling M."/>
        </authorList>
    </citation>
    <scope>NUCLEOTIDE SEQUENCE [LARGE SCALE GENOMIC DNA]</scope>
    <source>
        <strain evidence="11 12">Py-F3</strain>
    </source>
</reference>
<feature type="transmembrane region" description="Helical" evidence="9">
    <location>
        <begin position="264"/>
        <end position="282"/>
    </location>
</feature>
<feature type="transmembrane region" description="Helical" evidence="9">
    <location>
        <begin position="320"/>
        <end position="346"/>
    </location>
</feature>
<evidence type="ECO:0000256" key="4">
    <source>
        <dbReference type="ARBA" id="ARBA00022692"/>
    </source>
</evidence>
<dbReference type="PATRIC" id="fig|1280514.3.peg.1744"/>
<dbReference type="GO" id="GO:0008519">
    <property type="term" value="F:ammonium channel activity"/>
    <property type="evidence" value="ECO:0007669"/>
    <property type="project" value="InterPro"/>
</dbReference>
<dbReference type="GO" id="GO:0005886">
    <property type="term" value="C:plasma membrane"/>
    <property type="evidence" value="ECO:0007669"/>
    <property type="project" value="UniProtKB-SubCell"/>
</dbReference>
<dbReference type="NCBIfam" id="TIGR00836">
    <property type="entry name" value="amt"/>
    <property type="match status" value="1"/>
</dbReference>
<dbReference type="OrthoDB" id="9814202at2"/>
<dbReference type="RefSeq" id="WP_052605079.1">
    <property type="nucleotide sequence ID" value="NZ_JXYS01000029.1"/>
</dbReference>
<keyword evidence="12" id="KW-1185">Reference proteome</keyword>
<keyword evidence="4 9" id="KW-0812">Transmembrane</keyword>
<dbReference type="InterPro" id="IPR024041">
    <property type="entry name" value="NH4_transpt_AmtB-like_dom"/>
</dbReference>